<name>A0A6H1ZPP2_9ZZZZ</name>
<gene>
    <name evidence="1" type="ORF">TM448A01287_0008</name>
    <name evidence="2" type="ORF">TM448B01325_0012</name>
</gene>
<proteinExistence type="predicted"/>
<organism evidence="1">
    <name type="scientific">viral metagenome</name>
    <dbReference type="NCBI Taxonomy" id="1070528"/>
    <lineage>
        <taxon>unclassified sequences</taxon>
        <taxon>metagenomes</taxon>
        <taxon>organismal metagenomes</taxon>
    </lineage>
</organism>
<sequence>MADEDEEIKTITEYGEGWEAELTRQGKETPPPWAVKFFEAIYAALSRAFEVLWVFFFRRLLERLLDLGKWLRFWSEKGENELWSAAFNSLKEGGVLAPELVERLLRLQNIPAPLGSALNILLLMNFLKEYVSSLGTVSFAPMVQRLNKEYRPNLPDPSAMVKASFVAPEMTGVAREVLKKHGLTDEHIDMMYIASYALTDIQSVMQLYMRKEIDKEKMYERMRELGFTDTRTDEMLKLTQVIPPIQDIITMLAKEAFEPDQVALYGLEDEFPTEQAEWLEKQGLSEFWQKKYWAAHWTYPGPGQVLEMLHRGLLSEHEVSEYYRVVEMPPYWREKLMQISFHPYTRVDTRRMHGMGVLTDEEIVKAYLEQGYDQEHAEKMAEFTIRYNSDERVKITRAQIVKAYRNTMVSRDEAKELLRSIKISNDVAEWYLMSADFDEQLDLQDLYVAAAKDRYIDNLWDDPTTRAALMKLNLSGARIEALMERWSTMRRADSKLPSKTDLDKFLKAKIINTDTYRLEMYRLGYPFNYTDWYLKLNQGVK</sequence>
<protein>
    <submittedName>
        <fullName evidence="1">Uncharacterized protein</fullName>
    </submittedName>
</protein>
<evidence type="ECO:0000313" key="1">
    <source>
        <dbReference type="EMBL" id="QJA49277.1"/>
    </source>
</evidence>
<dbReference type="EMBL" id="MT144128">
    <property type="protein sequence ID" value="QJA49277.1"/>
    <property type="molecule type" value="Genomic_DNA"/>
</dbReference>
<dbReference type="EMBL" id="MT144734">
    <property type="protein sequence ID" value="QJH98453.1"/>
    <property type="molecule type" value="Genomic_DNA"/>
</dbReference>
<evidence type="ECO:0000313" key="2">
    <source>
        <dbReference type="EMBL" id="QJH98453.1"/>
    </source>
</evidence>
<accession>A0A6H1ZPP2</accession>
<reference evidence="1" key="1">
    <citation type="submission" date="2020-03" db="EMBL/GenBank/DDBJ databases">
        <title>The deep terrestrial virosphere.</title>
        <authorList>
            <person name="Holmfeldt K."/>
            <person name="Nilsson E."/>
            <person name="Simone D."/>
            <person name="Lopez-Fernandez M."/>
            <person name="Wu X."/>
            <person name="de Brujin I."/>
            <person name="Lundin D."/>
            <person name="Andersson A."/>
            <person name="Bertilsson S."/>
            <person name="Dopson M."/>
        </authorList>
    </citation>
    <scope>NUCLEOTIDE SEQUENCE</scope>
    <source>
        <strain evidence="1">TM448A01287</strain>
        <strain evidence="2">TM448B01325</strain>
    </source>
</reference>
<dbReference type="AlphaFoldDB" id="A0A6H1ZPP2"/>